<accession>A0A6B9ZPJ5</accession>
<dbReference type="KEGG" id="chih:GWR21_31205"/>
<evidence type="ECO:0000313" key="1">
    <source>
        <dbReference type="EMBL" id="QHS63889.1"/>
    </source>
</evidence>
<sequence>MKENYADIEVMCFHLSNADAETTYYDICRDGIPVMDMDNWDIKSFWMAYGGFTITLDGYKTVFHSGGFYNIVKATTFLLNTIYWLEGKSSCWFNDHEGAEELFISLGLHETFKVRKKNEHEILLSYYRENNAAVRKRGEHFFHELLLSRDSWIDACKIALGEYFQMVREIADAHPESKLKRVLDEYYDVWMGVSGININRPV</sequence>
<reference evidence="1 2" key="1">
    <citation type="submission" date="2020-01" db="EMBL/GenBank/DDBJ databases">
        <title>Complete genome sequence of Chitinophaga sp. H33E-04 isolated from quinoa roots.</title>
        <authorList>
            <person name="Weon H.-Y."/>
            <person name="Lee S.A."/>
        </authorList>
    </citation>
    <scope>NUCLEOTIDE SEQUENCE [LARGE SCALE GENOMIC DNA]</scope>
    <source>
        <strain evidence="1 2">H33E-04</strain>
    </source>
</reference>
<proteinExistence type="predicted"/>
<dbReference type="AlphaFoldDB" id="A0A6B9ZPJ5"/>
<name>A0A6B9ZPJ5_9BACT</name>
<keyword evidence="2" id="KW-1185">Reference proteome</keyword>
<dbReference type="Proteomes" id="UP000476411">
    <property type="component" value="Chromosome"/>
</dbReference>
<protein>
    <submittedName>
        <fullName evidence="1">Uncharacterized protein</fullName>
    </submittedName>
</protein>
<dbReference type="RefSeq" id="WP_162335605.1">
    <property type="nucleotide sequence ID" value="NZ_CP048113.1"/>
</dbReference>
<organism evidence="1 2">
    <name type="scientific">Chitinophaga agri</name>
    <dbReference type="NCBI Taxonomy" id="2703787"/>
    <lineage>
        <taxon>Bacteria</taxon>
        <taxon>Pseudomonadati</taxon>
        <taxon>Bacteroidota</taxon>
        <taxon>Chitinophagia</taxon>
        <taxon>Chitinophagales</taxon>
        <taxon>Chitinophagaceae</taxon>
        <taxon>Chitinophaga</taxon>
    </lineage>
</organism>
<evidence type="ECO:0000313" key="2">
    <source>
        <dbReference type="Proteomes" id="UP000476411"/>
    </source>
</evidence>
<gene>
    <name evidence="1" type="ORF">GWR21_31205</name>
</gene>
<dbReference type="EMBL" id="CP048113">
    <property type="protein sequence ID" value="QHS63889.1"/>
    <property type="molecule type" value="Genomic_DNA"/>
</dbReference>